<evidence type="ECO:0000313" key="1">
    <source>
        <dbReference type="EMBL" id="GJS67786.1"/>
    </source>
</evidence>
<organism evidence="1 2">
    <name type="scientific">Tanacetum coccineum</name>
    <dbReference type="NCBI Taxonomy" id="301880"/>
    <lineage>
        <taxon>Eukaryota</taxon>
        <taxon>Viridiplantae</taxon>
        <taxon>Streptophyta</taxon>
        <taxon>Embryophyta</taxon>
        <taxon>Tracheophyta</taxon>
        <taxon>Spermatophyta</taxon>
        <taxon>Magnoliopsida</taxon>
        <taxon>eudicotyledons</taxon>
        <taxon>Gunneridae</taxon>
        <taxon>Pentapetalae</taxon>
        <taxon>asterids</taxon>
        <taxon>campanulids</taxon>
        <taxon>Asterales</taxon>
        <taxon>Asteraceae</taxon>
        <taxon>Asteroideae</taxon>
        <taxon>Anthemideae</taxon>
        <taxon>Anthemidinae</taxon>
        <taxon>Tanacetum</taxon>
    </lineage>
</organism>
<proteinExistence type="predicted"/>
<accession>A0ABQ4XSF5</accession>
<dbReference type="Proteomes" id="UP001151760">
    <property type="component" value="Unassembled WGS sequence"/>
</dbReference>
<keyword evidence="2" id="KW-1185">Reference proteome</keyword>
<gene>
    <name evidence="1" type="ORF">Tco_0682351</name>
</gene>
<comment type="caution">
    <text evidence="1">The sequence shown here is derived from an EMBL/GenBank/DDBJ whole genome shotgun (WGS) entry which is preliminary data.</text>
</comment>
<reference evidence="1" key="1">
    <citation type="journal article" date="2022" name="Int. J. Mol. Sci.">
        <title>Draft Genome of Tanacetum Coccineum: Genomic Comparison of Closely Related Tanacetum-Family Plants.</title>
        <authorList>
            <person name="Yamashiro T."/>
            <person name="Shiraishi A."/>
            <person name="Nakayama K."/>
            <person name="Satake H."/>
        </authorList>
    </citation>
    <scope>NUCLEOTIDE SEQUENCE</scope>
</reference>
<reference evidence="1" key="2">
    <citation type="submission" date="2022-01" db="EMBL/GenBank/DDBJ databases">
        <authorList>
            <person name="Yamashiro T."/>
            <person name="Shiraishi A."/>
            <person name="Satake H."/>
            <person name="Nakayama K."/>
        </authorList>
    </citation>
    <scope>NUCLEOTIDE SEQUENCE</scope>
</reference>
<protein>
    <submittedName>
        <fullName evidence="1">Uncharacterized protein</fullName>
    </submittedName>
</protein>
<evidence type="ECO:0000313" key="2">
    <source>
        <dbReference type="Proteomes" id="UP001151760"/>
    </source>
</evidence>
<dbReference type="EMBL" id="BQNB010009743">
    <property type="protein sequence ID" value="GJS67786.1"/>
    <property type="molecule type" value="Genomic_DNA"/>
</dbReference>
<sequence length="81" mass="8957">MKDSAKSLSSVWVQSVRSFYIHEISWLCSFDVLLFVMMDPRQLVVVHDLNVGEIGIVGEIVNRGKLGIVGDIGIHGKLGFV</sequence>
<name>A0ABQ4XSF5_9ASTR</name>